<dbReference type="AlphaFoldDB" id="A0AAW2UJY6"/>
<dbReference type="EMBL" id="JACGWN010000012">
    <property type="protein sequence ID" value="KAL0416281.1"/>
    <property type="molecule type" value="Genomic_DNA"/>
</dbReference>
<evidence type="ECO:0000313" key="2">
    <source>
        <dbReference type="EMBL" id="KAL0416281.1"/>
    </source>
</evidence>
<reference evidence="2" key="2">
    <citation type="journal article" date="2024" name="Plant">
        <title>Genomic evolution and insights into agronomic trait innovations of Sesamum species.</title>
        <authorList>
            <person name="Miao H."/>
            <person name="Wang L."/>
            <person name="Qu L."/>
            <person name="Liu H."/>
            <person name="Sun Y."/>
            <person name="Le M."/>
            <person name="Wang Q."/>
            <person name="Wei S."/>
            <person name="Zheng Y."/>
            <person name="Lin W."/>
            <person name="Duan Y."/>
            <person name="Cao H."/>
            <person name="Xiong S."/>
            <person name="Wang X."/>
            <person name="Wei L."/>
            <person name="Li C."/>
            <person name="Ma Q."/>
            <person name="Ju M."/>
            <person name="Zhao R."/>
            <person name="Li G."/>
            <person name="Mu C."/>
            <person name="Tian Q."/>
            <person name="Mei H."/>
            <person name="Zhang T."/>
            <person name="Gao T."/>
            <person name="Zhang H."/>
        </authorList>
    </citation>
    <scope>NUCLEOTIDE SEQUENCE</scope>
    <source>
        <strain evidence="2">KEN1</strain>
    </source>
</reference>
<accession>A0AAW2UJY6</accession>
<comment type="caution">
    <text evidence="2">The sequence shown here is derived from an EMBL/GenBank/DDBJ whole genome shotgun (WGS) entry which is preliminary data.</text>
</comment>
<protein>
    <recommendedName>
        <fullName evidence="1">Reverse transcriptase zinc-binding domain-containing protein</fullName>
    </recommendedName>
</protein>
<dbReference type="InterPro" id="IPR026960">
    <property type="entry name" value="RVT-Znf"/>
</dbReference>
<reference evidence="2" key="1">
    <citation type="submission" date="2020-06" db="EMBL/GenBank/DDBJ databases">
        <authorList>
            <person name="Li T."/>
            <person name="Hu X."/>
            <person name="Zhang T."/>
            <person name="Song X."/>
            <person name="Zhang H."/>
            <person name="Dai N."/>
            <person name="Sheng W."/>
            <person name="Hou X."/>
            <person name="Wei L."/>
        </authorList>
    </citation>
    <scope>NUCLEOTIDE SEQUENCE</scope>
    <source>
        <strain evidence="2">KEN1</strain>
        <tissue evidence="2">Leaf</tissue>
    </source>
</reference>
<dbReference type="Pfam" id="PF13966">
    <property type="entry name" value="zf-RVT"/>
    <property type="match status" value="1"/>
</dbReference>
<organism evidence="2">
    <name type="scientific">Sesamum latifolium</name>
    <dbReference type="NCBI Taxonomy" id="2727402"/>
    <lineage>
        <taxon>Eukaryota</taxon>
        <taxon>Viridiplantae</taxon>
        <taxon>Streptophyta</taxon>
        <taxon>Embryophyta</taxon>
        <taxon>Tracheophyta</taxon>
        <taxon>Spermatophyta</taxon>
        <taxon>Magnoliopsida</taxon>
        <taxon>eudicotyledons</taxon>
        <taxon>Gunneridae</taxon>
        <taxon>Pentapetalae</taxon>
        <taxon>asterids</taxon>
        <taxon>lamiids</taxon>
        <taxon>Lamiales</taxon>
        <taxon>Pedaliaceae</taxon>
        <taxon>Sesamum</taxon>
    </lineage>
</organism>
<sequence>METLSPSSITLCAKERNSSMLNSFLIRSTVDTVVLPSVPMASSPPSDATSSAKEESRVRLGPLILRFSLGPRHTSTLPTDLLHAVIRDGAWNWPLITNIESVEIIHSLPVIFEGEDRIVWAPSRGTFTSTSAYDIFCPPGPKVGWSSLLLGKFKIPRHRFIIWLAILGKLSMLDKPWLHHLGSDYVLCSAATPESHEHLFFRCQFTMACICEIWRMI</sequence>
<proteinExistence type="predicted"/>
<name>A0AAW2UJY6_9LAMI</name>
<evidence type="ECO:0000259" key="1">
    <source>
        <dbReference type="Pfam" id="PF13966"/>
    </source>
</evidence>
<gene>
    <name evidence="2" type="ORF">Slati_3460000</name>
</gene>
<feature type="domain" description="Reverse transcriptase zinc-binding" evidence="1">
    <location>
        <begin position="127"/>
        <end position="207"/>
    </location>
</feature>